<evidence type="ECO:0000313" key="6">
    <source>
        <dbReference type="EMBL" id="KAK9145600.1"/>
    </source>
</evidence>
<evidence type="ECO:0000256" key="3">
    <source>
        <dbReference type="ARBA" id="ARBA00023163"/>
    </source>
</evidence>
<keyword evidence="3" id="KW-0804">Transcription</keyword>
<evidence type="ECO:0000313" key="7">
    <source>
        <dbReference type="Proteomes" id="UP001417504"/>
    </source>
</evidence>
<organism evidence="6 7">
    <name type="scientific">Stephania japonica</name>
    <dbReference type="NCBI Taxonomy" id="461633"/>
    <lineage>
        <taxon>Eukaryota</taxon>
        <taxon>Viridiplantae</taxon>
        <taxon>Streptophyta</taxon>
        <taxon>Embryophyta</taxon>
        <taxon>Tracheophyta</taxon>
        <taxon>Spermatophyta</taxon>
        <taxon>Magnoliopsida</taxon>
        <taxon>Ranunculales</taxon>
        <taxon>Menispermaceae</taxon>
        <taxon>Menispermoideae</taxon>
        <taxon>Cissampelideae</taxon>
        <taxon>Stephania</taxon>
    </lineage>
</organism>
<dbReference type="InterPro" id="IPR003441">
    <property type="entry name" value="NAC-dom"/>
</dbReference>
<dbReference type="AlphaFoldDB" id="A0AAP0PL71"/>
<dbReference type="Gene3D" id="2.170.150.80">
    <property type="entry name" value="NAC domain"/>
    <property type="match status" value="1"/>
</dbReference>
<proteinExistence type="predicted"/>
<evidence type="ECO:0000256" key="2">
    <source>
        <dbReference type="ARBA" id="ARBA00023125"/>
    </source>
</evidence>
<feature type="domain" description="NAC" evidence="5">
    <location>
        <begin position="17"/>
        <end position="162"/>
    </location>
</feature>
<sequence>MQFLMEENQMNNNLLQLPWGFTFNPTDEEIMRYLRAKVENIQLPFVDPIPEFDVYTVEHPSQLLNQGFNEIHLFFYVKKSGKDRRAGNGYWNASAGSFDVFSREGELIGQRRSLVFHNSKKRKRSATKTRWIMNEYRLLNLHPMLDSSSKAPTWTLCKIGETGRTGGYDEQVLPPPEQPQQQIIQQVDNMELVPQEVTDQQPEQQPEFDEELQHWINNLDASLELEIDDQSTQQLFDELHQQLQVQQQHTDNAIAVEDYDDTPPYICLDGYQSQHQQLMVLPDELDDCNEGIENLTGNFTSWMDMIKKRGQGQVVDSQQQQVEEDDQEEPNLQDHI</sequence>
<dbReference type="GO" id="GO:0006355">
    <property type="term" value="P:regulation of DNA-templated transcription"/>
    <property type="evidence" value="ECO:0007669"/>
    <property type="project" value="InterPro"/>
</dbReference>
<evidence type="ECO:0000256" key="1">
    <source>
        <dbReference type="ARBA" id="ARBA00023015"/>
    </source>
</evidence>
<dbReference type="SUPFAM" id="SSF101941">
    <property type="entry name" value="NAC domain"/>
    <property type="match status" value="1"/>
</dbReference>
<evidence type="ECO:0000259" key="5">
    <source>
        <dbReference type="PROSITE" id="PS51005"/>
    </source>
</evidence>
<dbReference type="PANTHER" id="PTHR31719:SF94">
    <property type="entry name" value="PROTEIN ATAF2"/>
    <property type="match status" value="1"/>
</dbReference>
<dbReference type="PANTHER" id="PTHR31719">
    <property type="entry name" value="NAC TRANSCRIPTION FACTOR 56"/>
    <property type="match status" value="1"/>
</dbReference>
<keyword evidence="2" id="KW-0238">DNA-binding</keyword>
<reference evidence="6 7" key="1">
    <citation type="submission" date="2024-01" db="EMBL/GenBank/DDBJ databases">
        <title>Genome assemblies of Stephania.</title>
        <authorList>
            <person name="Yang L."/>
        </authorList>
    </citation>
    <scope>NUCLEOTIDE SEQUENCE [LARGE SCALE GENOMIC DNA]</scope>
    <source>
        <strain evidence="6">QJT</strain>
        <tissue evidence="6">Leaf</tissue>
    </source>
</reference>
<dbReference type="GO" id="GO:0003677">
    <property type="term" value="F:DNA binding"/>
    <property type="evidence" value="ECO:0007669"/>
    <property type="project" value="UniProtKB-KW"/>
</dbReference>
<comment type="caution">
    <text evidence="6">The sequence shown here is derived from an EMBL/GenBank/DDBJ whole genome shotgun (WGS) entry which is preliminary data.</text>
</comment>
<keyword evidence="4" id="KW-0539">Nucleus</keyword>
<protein>
    <recommendedName>
        <fullName evidence="5">NAC domain-containing protein</fullName>
    </recommendedName>
</protein>
<keyword evidence="7" id="KW-1185">Reference proteome</keyword>
<accession>A0AAP0PL71</accession>
<name>A0AAP0PL71_9MAGN</name>
<dbReference type="Pfam" id="PF02365">
    <property type="entry name" value="NAM"/>
    <property type="match status" value="1"/>
</dbReference>
<dbReference type="Proteomes" id="UP001417504">
    <property type="component" value="Unassembled WGS sequence"/>
</dbReference>
<keyword evidence="1" id="KW-0805">Transcription regulation</keyword>
<dbReference type="PROSITE" id="PS51005">
    <property type="entry name" value="NAC"/>
    <property type="match status" value="1"/>
</dbReference>
<evidence type="ECO:0000256" key="4">
    <source>
        <dbReference type="ARBA" id="ARBA00023242"/>
    </source>
</evidence>
<gene>
    <name evidence="6" type="ORF">Sjap_005503</name>
</gene>
<dbReference type="InterPro" id="IPR036093">
    <property type="entry name" value="NAC_dom_sf"/>
</dbReference>
<dbReference type="EMBL" id="JBBNAE010000002">
    <property type="protein sequence ID" value="KAK9145600.1"/>
    <property type="molecule type" value="Genomic_DNA"/>
</dbReference>